<name>A0A1V0SGW2_9VIRU</name>
<accession>A0A1V0SGW2</accession>
<evidence type="ECO:0000256" key="1">
    <source>
        <dbReference type="SAM" id="Phobius"/>
    </source>
</evidence>
<organism evidence="2">
    <name type="scientific">Hokovirus HKV1</name>
    <dbReference type="NCBI Taxonomy" id="1977638"/>
    <lineage>
        <taxon>Viruses</taxon>
        <taxon>Varidnaviria</taxon>
        <taxon>Bamfordvirae</taxon>
        <taxon>Nucleocytoviricota</taxon>
        <taxon>Megaviricetes</taxon>
        <taxon>Imitervirales</taxon>
        <taxon>Mimiviridae</taxon>
        <taxon>Klosneuvirinae</taxon>
        <taxon>Hokovirus</taxon>
    </lineage>
</organism>
<keyword evidence="1" id="KW-1133">Transmembrane helix</keyword>
<feature type="transmembrane region" description="Helical" evidence="1">
    <location>
        <begin position="6"/>
        <end position="25"/>
    </location>
</feature>
<feature type="transmembrane region" description="Helical" evidence="1">
    <location>
        <begin position="76"/>
        <end position="98"/>
    </location>
</feature>
<sequence>METQNIIFIITIITSILISITDLGASSVEVAADAATVGVAGVPAGIADLGIELITEAIQNIIITVSILYLSGVKSVWSWILIFIVVFMSIIDIILSIVQIPIPYIDVLKLITEVFTELIQNGILIGVFVKNSDIIKQ</sequence>
<evidence type="ECO:0000313" key="2">
    <source>
        <dbReference type="EMBL" id="ARF10943.1"/>
    </source>
</evidence>
<gene>
    <name evidence="2" type="ORF">Hokovirus_3_216</name>
</gene>
<keyword evidence="1" id="KW-0472">Membrane</keyword>
<proteinExistence type="predicted"/>
<reference evidence="2" key="1">
    <citation type="journal article" date="2017" name="Science">
        <title>Giant viruses with an expanded complement of translation system components.</title>
        <authorList>
            <person name="Schulz F."/>
            <person name="Yutin N."/>
            <person name="Ivanova N.N."/>
            <person name="Ortega D.R."/>
            <person name="Lee T.K."/>
            <person name="Vierheilig J."/>
            <person name="Daims H."/>
            <person name="Horn M."/>
            <person name="Wagner M."/>
            <person name="Jensen G.J."/>
            <person name="Kyrpides N.C."/>
            <person name="Koonin E.V."/>
            <person name="Woyke T."/>
        </authorList>
    </citation>
    <scope>NUCLEOTIDE SEQUENCE</scope>
    <source>
        <strain evidence="2">HKV1</strain>
    </source>
</reference>
<keyword evidence="1" id="KW-0812">Transmembrane</keyword>
<dbReference type="EMBL" id="KY684105">
    <property type="protein sequence ID" value="ARF10943.1"/>
    <property type="molecule type" value="Genomic_DNA"/>
</dbReference>
<feature type="transmembrane region" description="Helical" evidence="1">
    <location>
        <begin position="46"/>
        <end position="70"/>
    </location>
</feature>
<protein>
    <submittedName>
        <fullName evidence="2">Uncharacterized protein</fullName>
    </submittedName>
</protein>